<evidence type="ECO:0000313" key="5">
    <source>
        <dbReference type="Proteomes" id="UP000588112"/>
    </source>
</evidence>
<dbReference type="Proteomes" id="UP000588112">
    <property type="component" value="Unassembled WGS sequence"/>
</dbReference>
<dbReference type="GO" id="GO:0070967">
    <property type="term" value="F:coenzyme F420 binding"/>
    <property type="evidence" value="ECO:0007669"/>
    <property type="project" value="TreeGrafter"/>
</dbReference>
<evidence type="ECO:0000256" key="2">
    <source>
        <dbReference type="ARBA" id="ARBA00049106"/>
    </source>
</evidence>
<dbReference type="CDD" id="cd12108">
    <property type="entry name" value="Hr-like"/>
    <property type="match status" value="1"/>
</dbReference>
<keyword evidence="5" id="KW-1185">Reference proteome</keyword>
<dbReference type="AlphaFoldDB" id="A0A7W8ZCM7"/>
<sequence length="278" mass="30279">MPIDFNQQVIEEFRARQGQVGGPFAGGRLLLLTTTGARSGRPHTTPLAYLPDGVERTLVIASAGGSPRHPDWFHNVLADPEVTVEFGLFTVKARAVVLQGEERDRLFARAAEADPGWTGYEAKSGRALPVVALYQIMDGPPRAGSFGATLKLIHESFRRELALIRQDVARSGPVLGAQLRVNCLTVCQGLHHHHVGEDTGIFPYLGEHHPHLAPVLERLGREHEAIAALMEQLKAVLSAAAADPARLSQQVERLTAELEAHLDYEEEHLVPLLDAPAP</sequence>
<dbReference type="PANTHER" id="PTHR39428:SF1">
    <property type="entry name" value="F420H(2)-DEPENDENT QUINONE REDUCTASE RV1261C"/>
    <property type="match status" value="1"/>
</dbReference>
<dbReference type="Gene3D" id="2.30.110.10">
    <property type="entry name" value="Electron Transport, Fmn-binding Protein, Chain A"/>
    <property type="match status" value="1"/>
</dbReference>
<gene>
    <name evidence="4" type="ORF">BJ981_007211</name>
</gene>
<proteinExistence type="inferred from homology"/>
<dbReference type="Pfam" id="PF01814">
    <property type="entry name" value="Hemerythrin"/>
    <property type="match status" value="1"/>
</dbReference>
<accession>A0A7W8ZCM7</accession>
<protein>
    <submittedName>
        <fullName evidence="4">Deazaflavin-dependent oxidoreductase (Nitroreductase family)</fullName>
    </submittedName>
</protein>
<dbReference type="InterPro" id="IPR004378">
    <property type="entry name" value="F420H2_quin_Rdtase"/>
</dbReference>
<evidence type="ECO:0000313" key="4">
    <source>
        <dbReference type="EMBL" id="MBB5631425.1"/>
    </source>
</evidence>
<organism evidence="4 5">
    <name type="scientific">Sphaerisporangium krabiense</name>
    <dbReference type="NCBI Taxonomy" id="763782"/>
    <lineage>
        <taxon>Bacteria</taxon>
        <taxon>Bacillati</taxon>
        <taxon>Actinomycetota</taxon>
        <taxon>Actinomycetes</taxon>
        <taxon>Streptosporangiales</taxon>
        <taxon>Streptosporangiaceae</taxon>
        <taxon>Sphaerisporangium</taxon>
    </lineage>
</organism>
<dbReference type="InterPro" id="IPR012349">
    <property type="entry name" value="Split_barrel_FMN-bd"/>
</dbReference>
<name>A0A7W8ZCM7_9ACTN</name>
<dbReference type="PANTHER" id="PTHR39428">
    <property type="entry name" value="F420H(2)-DEPENDENT QUINONE REDUCTASE RV1261C"/>
    <property type="match status" value="1"/>
</dbReference>
<dbReference type="SUPFAM" id="SSF50475">
    <property type="entry name" value="FMN-binding split barrel"/>
    <property type="match status" value="1"/>
</dbReference>
<comment type="catalytic activity">
    <reaction evidence="2">
        <text>oxidized coenzyme F420-(gamma-L-Glu)(n) + a quinol + H(+) = reduced coenzyme F420-(gamma-L-Glu)(n) + a quinone</text>
        <dbReference type="Rhea" id="RHEA:39663"/>
        <dbReference type="Rhea" id="RHEA-COMP:12939"/>
        <dbReference type="Rhea" id="RHEA-COMP:14378"/>
        <dbReference type="ChEBI" id="CHEBI:15378"/>
        <dbReference type="ChEBI" id="CHEBI:24646"/>
        <dbReference type="ChEBI" id="CHEBI:132124"/>
        <dbReference type="ChEBI" id="CHEBI:133980"/>
        <dbReference type="ChEBI" id="CHEBI:139511"/>
    </reaction>
</comment>
<comment type="caution">
    <text evidence="4">The sequence shown here is derived from an EMBL/GenBank/DDBJ whole genome shotgun (WGS) entry which is preliminary data.</text>
</comment>
<dbReference type="InterPro" id="IPR012312">
    <property type="entry name" value="Hemerythrin-like"/>
</dbReference>
<dbReference type="GO" id="GO:0005886">
    <property type="term" value="C:plasma membrane"/>
    <property type="evidence" value="ECO:0007669"/>
    <property type="project" value="TreeGrafter"/>
</dbReference>
<reference evidence="4 5" key="1">
    <citation type="submission" date="2020-08" db="EMBL/GenBank/DDBJ databases">
        <title>Sequencing the genomes of 1000 actinobacteria strains.</title>
        <authorList>
            <person name="Klenk H.-P."/>
        </authorList>
    </citation>
    <scope>NUCLEOTIDE SEQUENCE [LARGE SCALE GENOMIC DNA]</scope>
    <source>
        <strain evidence="4 5">DSM 45790</strain>
    </source>
</reference>
<dbReference type="RefSeq" id="WP_184617919.1">
    <property type="nucleotide sequence ID" value="NZ_BOOS01000006.1"/>
</dbReference>
<dbReference type="Gene3D" id="1.20.120.520">
    <property type="entry name" value="nmb1532 protein domain like"/>
    <property type="match status" value="1"/>
</dbReference>
<dbReference type="Pfam" id="PF04075">
    <property type="entry name" value="F420H2_quin_red"/>
    <property type="match status" value="1"/>
</dbReference>
<comment type="similarity">
    <text evidence="1">Belongs to the F420H(2)-dependent quinone reductase family.</text>
</comment>
<dbReference type="EMBL" id="JACHBR010000003">
    <property type="protein sequence ID" value="MBB5631425.1"/>
    <property type="molecule type" value="Genomic_DNA"/>
</dbReference>
<dbReference type="NCBIfam" id="TIGR00026">
    <property type="entry name" value="hi_GC_TIGR00026"/>
    <property type="match status" value="1"/>
</dbReference>
<evidence type="ECO:0000256" key="1">
    <source>
        <dbReference type="ARBA" id="ARBA00008710"/>
    </source>
</evidence>
<feature type="domain" description="Hemerythrin-like" evidence="3">
    <location>
        <begin position="149"/>
        <end position="273"/>
    </location>
</feature>
<evidence type="ECO:0000259" key="3">
    <source>
        <dbReference type="Pfam" id="PF01814"/>
    </source>
</evidence>
<dbReference type="GO" id="GO:0016491">
    <property type="term" value="F:oxidoreductase activity"/>
    <property type="evidence" value="ECO:0007669"/>
    <property type="project" value="InterPro"/>
</dbReference>